<dbReference type="GO" id="GO:0003700">
    <property type="term" value="F:DNA-binding transcription factor activity"/>
    <property type="evidence" value="ECO:0007669"/>
    <property type="project" value="TreeGrafter"/>
</dbReference>
<keyword evidence="7" id="KW-1185">Reference proteome</keyword>
<evidence type="ECO:0000313" key="7">
    <source>
        <dbReference type="Proteomes" id="UP000568380"/>
    </source>
</evidence>
<dbReference type="InterPro" id="IPR050109">
    <property type="entry name" value="HTH-type_TetR-like_transc_reg"/>
</dbReference>
<dbReference type="InterPro" id="IPR036271">
    <property type="entry name" value="Tet_transcr_reg_TetR-rel_C_sf"/>
</dbReference>
<dbReference type="Gene3D" id="1.10.357.10">
    <property type="entry name" value="Tetracycline Repressor, domain 2"/>
    <property type="match status" value="1"/>
</dbReference>
<proteinExistence type="predicted"/>
<gene>
    <name evidence="6" type="ORF">HNR40_001877</name>
</gene>
<dbReference type="PANTHER" id="PTHR30055">
    <property type="entry name" value="HTH-TYPE TRANSCRIPTIONAL REGULATOR RUTR"/>
    <property type="match status" value="1"/>
</dbReference>
<dbReference type="SUPFAM" id="SSF48498">
    <property type="entry name" value="Tetracyclin repressor-like, C-terminal domain"/>
    <property type="match status" value="1"/>
</dbReference>
<evidence type="ECO:0000259" key="5">
    <source>
        <dbReference type="PROSITE" id="PS50977"/>
    </source>
</evidence>
<keyword evidence="2 4" id="KW-0238">DNA-binding</keyword>
<organism evidence="6 7">
    <name type="scientific">Nonomuraea endophytica</name>
    <dbReference type="NCBI Taxonomy" id="714136"/>
    <lineage>
        <taxon>Bacteria</taxon>
        <taxon>Bacillati</taxon>
        <taxon>Actinomycetota</taxon>
        <taxon>Actinomycetes</taxon>
        <taxon>Streptosporangiales</taxon>
        <taxon>Streptosporangiaceae</taxon>
        <taxon>Nonomuraea</taxon>
    </lineage>
</organism>
<keyword evidence="3" id="KW-0804">Transcription</keyword>
<keyword evidence="1" id="KW-0805">Transcription regulation</keyword>
<dbReference type="Pfam" id="PF00440">
    <property type="entry name" value="TetR_N"/>
    <property type="match status" value="1"/>
</dbReference>
<feature type="DNA-binding region" description="H-T-H motif" evidence="4">
    <location>
        <begin position="32"/>
        <end position="51"/>
    </location>
</feature>
<dbReference type="Proteomes" id="UP000568380">
    <property type="component" value="Unassembled WGS sequence"/>
</dbReference>
<dbReference type="PROSITE" id="PS50977">
    <property type="entry name" value="HTH_TETR_2"/>
    <property type="match status" value="1"/>
</dbReference>
<dbReference type="EMBL" id="JACHIN010000002">
    <property type="protein sequence ID" value="MBB5076413.1"/>
    <property type="molecule type" value="Genomic_DNA"/>
</dbReference>
<feature type="domain" description="HTH tetR-type" evidence="5">
    <location>
        <begin position="10"/>
        <end position="69"/>
    </location>
</feature>
<evidence type="ECO:0000313" key="6">
    <source>
        <dbReference type="EMBL" id="MBB5076413.1"/>
    </source>
</evidence>
<dbReference type="SUPFAM" id="SSF46689">
    <property type="entry name" value="Homeodomain-like"/>
    <property type="match status" value="1"/>
</dbReference>
<dbReference type="AlphaFoldDB" id="A0A7W8A0Y8"/>
<dbReference type="Pfam" id="PF21597">
    <property type="entry name" value="TetR_C_43"/>
    <property type="match status" value="1"/>
</dbReference>
<sequence>MPDRQRADAQRNYARILTVAEQEVATHGAGASLEQIARVAGVGSATVRRHFPTRRALLTAVSHQRIEALAERAHELAGKDDSRAALLEWLGDVVAYCVAARGLAAALAYDEAGLDNSCSAMLEEAGNPLLRRAARDGAVAEGITVADLIALIVGIVLATEHHPDPVTRASRLFALAVVGLSPENEYPQGGQRGTKAVL</sequence>
<dbReference type="RefSeq" id="WP_184959858.1">
    <property type="nucleotide sequence ID" value="NZ_JACHIN010000002.1"/>
</dbReference>
<name>A0A7W8A0Y8_9ACTN</name>
<reference evidence="6 7" key="1">
    <citation type="submission" date="2020-08" db="EMBL/GenBank/DDBJ databases">
        <title>Genomic Encyclopedia of Type Strains, Phase IV (KMG-IV): sequencing the most valuable type-strain genomes for metagenomic binning, comparative biology and taxonomic classification.</title>
        <authorList>
            <person name="Goeker M."/>
        </authorList>
    </citation>
    <scope>NUCLEOTIDE SEQUENCE [LARGE SCALE GENOMIC DNA]</scope>
    <source>
        <strain evidence="6 7">DSM 45385</strain>
    </source>
</reference>
<dbReference type="InterPro" id="IPR049445">
    <property type="entry name" value="TetR_SbtR-like_C"/>
</dbReference>
<protein>
    <submittedName>
        <fullName evidence="6">AcrR family transcriptional regulator</fullName>
    </submittedName>
</protein>
<evidence type="ECO:0000256" key="3">
    <source>
        <dbReference type="ARBA" id="ARBA00023163"/>
    </source>
</evidence>
<evidence type="ECO:0000256" key="2">
    <source>
        <dbReference type="ARBA" id="ARBA00023125"/>
    </source>
</evidence>
<evidence type="ECO:0000256" key="1">
    <source>
        <dbReference type="ARBA" id="ARBA00023015"/>
    </source>
</evidence>
<dbReference type="InterPro" id="IPR001647">
    <property type="entry name" value="HTH_TetR"/>
</dbReference>
<comment type="caution">
    <text evidence="6">The sequence shown here is derived from an EMBL/GenBank/DDBJ whole genome shotgun (WGS) entry which is preliminary data.</text>
</comment>
<dbReference type="GO" id="GO:0000976">
    <property type="term" value="F:transcription cis-regulatory region binding"/>
    <property type="evidence" value="ECO:0007669"/>
    <property type="project" value="TreeGrafter"/>
</dbReference>
<dbReference type="InterPro" id="IPR009057">
    <property type="entry name" value="Homeodomain-like_sf"/>
</dbReference>
<accession>A0A7W8A0Y8</accession>
<dbReference type="PANTHER" id="PTHR30055:SF234">
    <property type="entry name" value="HTH-TYPE TRANSCRIPTIONAL REGULATOR BETI"/>
    <property type="match status" value="1"/>
</dbReference>
<evidence type="ECO:0000256" key="4">
    <source>
        <dbReference type="PROSITE-ProRule" id="PRU00335"/>
    </source>
</evidence>